<dbReference type="InterPro" id="IPR013840">
    <property type="entry name" value="DNAligase_N"/>
</dbReference>
<feature type="binding site" evidence="7">
    <location>
        <position position="439"/>
    </location>
    <ligand>
        <name>Zn(2+)</name>
        <dbReference type="ChEBI" id="CHEBI:29105"/>
    </ligand>
</feature>
<comment type="similarity">
    <text evidence="7">Belongs to the NAD-dependent DNA ligase family. LigA subfamily.</text>
</comment>
<accession>A0A975B5B3</accession>
<evidence type="ECO:0000259" key="8">
    <source>
        <dbReference type="SMART" id="SM00532"/>
    </source>
</evidence>
<dbReference type="SUPFAM" id="SSF56091">
    <property type="entry name" value="DNA ligase/mRNA capping enzyme, catalytic domain"/>
    <property type="match status" value="1"/>
</dbReference>
<feature type="binding site" evidence="7">
    <location>
        <position position="157"/>
    </location>
    <ligand>
        <name>NAD(+)</name>
        <dbReference type="ChEBI" id="CHEBI:57540"/>
    </ligand>
</feature>
<dbReference type="Proteomes" id="UP000663720">
    <property type="component" value="Chromosome"/>
</dbReference>
<evidence type="ECO:0000256" key="2">
    <source>
        <dbReference type="ARBA" id="ARBA00022705"/>
    </source>
</evidence>
<feature type="binding site" evidence="7">
    <location>
        <position position="327"/>
    </location>
    <ligand>
        <name>NAD(+)</name>
        <dbReference type="ChEBI" id="CHEBI:57540"/>
    </ligand>
</feature>
<dbReference type="GO" id="GO:0003911">
    <property type="term" value="F:DNA ligase (NAD+) activity"/>
    <property type="evidence" value="ECO:0007669"/>
    <property type="project" value="UniProtKB-UniRule"/>
</dbReference>
<feature type="binding site" evidence="7">
    <location>
        <position position="434"/>
    </location>
    <ligand>
        <name>Zn(2+)</name>
        <dbReference type="ChEBI" id="CHEBI:29105"/>
    </ligand>
</feature>
<dbReference type="Gene3D" id="1.10.150.20">
    <property type="entry name" value="5' to 3' exonuclease, C-terminal subdomain"/>
    <property type="match status" value="2"/>
</dbReference>
<feature type="active site" description="N6-AMP-lysine intermediate" evidence="7">
    <location>
        <position position="136"/>
    </location>
</feature>
<dbReference type="RefSeq" id="WP_207690811.1">
    <property type="nucleotide sequence ID" value="NZ_CP061799.1"/>
</dbReference>
<dbReference type="PIRSF" id="PIRSF001604">
    <property type="entry name" value="LigA"/>
    <property type="match status" value="1"/>
</dbReference>
<dbReference type="Pfam" id="PF14520">
    <property type="entry name" value="HHH_5"/>
    <property type="match status" value="2"/>
</dbReference>
<dbReference type="Gene3D" id="2.40.50.140">
    <property type="entry name" value="Nucleic acid-binding proteins"/>
    <property type="match status" value="1"/>
</dbReference>
<feature type="binding site" evidence="7">
    <location>
        <position position="303"/>
    </location>
    <ligand>
        <name>NAD(+)</name>
        <dbReference type="ChEBI" id="CHEBI:57540"/>
    </ligand>
</feature>
<keyword evidence="2 7" id="KW-0235">DNA replication</keyword>
<feature type="domain" description="NAD-dependent DNA ligase N-terminal" evidence="8">
    <location>
        <begin position="26"/>
        <end position="455"/>
    </location>
</feature>
<name>A0A975B5B3_9BACT</name>
<keyword evidence="4 7" id="KW-0520">NAD</keyword>
<dbReference type="NCBIfam" id="TIGR00575">
    <property type="entry name" value="dnlj"/>
    <property type="match status" value="1"/>
</dbReference>
<gene>
    <name evidence="9" type="primary">ligA1</name>
    <name evidence="7" type="synonym">ligA</name>
    <name evidence="9" type="ORF">dnl_12610</name>
</gene>
<evidence type="ECO:0000313" key="9">
    <source>
        <dbReference type="EMBL" id="QTA79014.1"/>
    </source>
</evidence>
<evidence type="ECO:0000256" key="6">
    <source>
        <dbReference type="ARBA" id="ARBA00034005"/>
    </source>
</evidence>
<dbReference type="InterPro" id="IPR010994">
    <property type="entry name" value="RuvA_2-like"/>
</dbReference>
<evidence type="ECO:0000256" key="1">
    <source>
        <dbReference type="ARBA" id="ARBA00022598"/>
    </source>
</evidence>
<dbReference type="GO" id="GO:0006260">
    <property type="term" value="P:DNA replication"/>
    <property type="evidence" value="ECO:0007669"/>
    <property type="project" value="UniProtKB-KW"/>
</dbReference>
<feature type="binding site" evidence="7">
    <location>
        <begin position="104"/>
        <end position="105"/>
    </location>
    <ligand>
        <name>NAD(+)</name>
        <dbReference type="ChEBI" id="CHEBI:57540"/>
    </ligand>
</feature>
<protein>
    <recommendedName>
        <fullName evidence="7">DNA ligase</fullName>
        <ecNumber evidence="7">6.5.1.2</ecNumber>
    </recommendedName>
    <alternativeName>
        <fullName evidence="7">Polydeoxyribonucleotide synthase [NAD(+)]</fullName>
    </alternativeName>
</protein>
<dbReference type="Gene3D" id="1.10.287.610">
    <property type="entry name" value="Helix hairpin bin"/>
    <property type="match status" value="1"/>
</dbReference>
<dbReference type="KEGG" id="dli:dnl_12610"/>
<dbReference type="Pfam" id="PF01653">
    <property type="entry name" value="DNA_ligase_aden"/>
    <property type="match status" value="1"/>
</dbReference>
<dbReference type="InterPro" id="IPR013839">
    <property type="entry name" value="DNAligase_adenylation"/>
</dbReference>
<dbReference type="Pfam" id="PF03120">
    <property type="entry name" value="OB_DNA_ligase"/>
    <property type="match status" value="1"/>
</dbReference>
<keyword evidence="10" id="KW-1185">Reference proteome</keyword>
<comment type="caution">
    <text evidence="7">Lacks conserved residue(s) required for the propagation of feature annotation.</text>
</comment>
<dbReference type="Gene3D" id="3.30.470.30">
    <property type="entry name" value="DNA ligase/mRNA capping enzyme"/>
    <property type="match status" value="1"/>
</dbReference>
<evidence type="ECO:0000256" key="7">
    <source>
        <dbReference type="HAMAP-Rule" id="MF_01588"/>
    </source>
</evidence>
<keyword evidence="7" id="KW-0460">Magnesium</keyword>
<feature type="binding site" evidence="7">
    <location>
        <position position="191"/>
    </location>
    <ligand>
        <name>NAD(+)</name>
        <dbReference type="ChEBI" id="CHEBI:57540"/>
    </ligand>
</feature>
<dbReference type="SUPFAM" id="SSF50249">
    <property type="entry name" value="Nucleic acid-binding proteins"/>
    <property type="match status" value="1"/>
</dbReference>
<dbReference type="SUPFAM" id="SSF47781">
    <property type="entry name" value="RuvA domain 2-like"/>
    <property type="match status" value="1"/>
</dbReference>
<comment type="catalytic activity">
    <reaction evidence="6 7">
        <text>NAD(+) + (deoxyribonucleotide)n-3'-hydroxyl + 5'-phospho-(deoxyribonucleotide)m = (deoxyribonucleotide)n+m + AMP + beta-nicotinamide D-nucleotide.</text>
        <dbReference type="EC" id="6.5.1.2"/>
    </reaction>
</comment>
<keyword evidence="7" id="KW-0862">Zinc</keyword>
<keyword evidence="5 7" id="KW-0234">DNA repair</keyword>
<dbReference type="InterPro" id="IPR001679">
    <property type="entry name" value="DNA_ligase"/>
</dbReference>
<comment type="function">
    <text evidence="7">DNA ligase that catalyzes the formation of phosphodiester linkages between 5'-phosphoryl and 3'-hydroxyl groups in double-stranded DNA using NAD as a coenzyme and as the energy source for the reaction. It is essential for DNA replication and repair of damaged DNA.</text>
</comment>
<keyword evidence="3 7" id="KW-0227">DNA damage</keyword>
<dbReference type="InterPro" id="IPR012340">
    <property type="entry name" value="NA-bd_OB-fold"/>
</dbReference>
<feature type="binding site" evidence="7">
    <location>
        <position position="421"/>
    </location>
    <ligand>
        <name>Zn(2+)</name>
        <dbReference type="ChEBI" id="CHEBI:29105"/>
    </ligand>
</feature>
<dbReference type="GO" id="GO:0046872">
    <property type="term" value="F:metal ion binding"/>
    <property type="evidence" value="ECO:0007669"/>
    <property type="project" value="UniProtKB-KW"/>
</dbReference>
<dbReference type="AlphaFoldDB" id="A0A975B5B3"/>
<dbReference type="InterPro" id="IPR004150">
    <property type="entry name" value="NAD_DNA_ligase_OB"/>
</dbReference>
<keyword evidence="1 7" id="KW-0436">Ligase</keyword>
<keyword evidence="7" id="KW-0479">Metal-binding</keyword>
<dbReference type="EMBL" id="CP061799">
    <property type="protein sequence ID" value="QTA79014.1"/>
    <property type="molecule type" value="Genomic_DNA"/>
</dbReference>
<organism evidence="9 10">
    <name type="scientific">Desulfonema limicola</name>
    <dbReference type="NCBI Taxonomy" id="45656"/>
    <lineage>
        <taxon>Bacteria</taxon>
        <taxon>Pseudomonadati</taxon>
        <taxon>Thermodesulfobacteriota</taxon>
        <taxon>Desulfobacteria</taxon>
        <taxon>Desulfobacterales</taxon>
        <taxon>Desulfococcaceae</taxon>
        <taxon>Desulfonema</taxon>
    </lineage>
</organism>
<dbReference type="CDD" id="cd00114">
    <property type="entry name" value="LIGANc"/>
    <property type="match status" value="1"/>
</dbReference>
<feature type="binding site" evidence="7">
    <location>
        <position position="418"/>
    </location>
    <ligand>
        <name>Zn(2+)</name>
        <dbReference type="ChEBI" id="CHEBI:29105"/>
    </ligand>
</feature>
<reference evidence="9" key="1">
    <citation type="journal article" date="2021" name="Microb. Physiol.">
        <title>Proteogenomic Insights into the Physiology of Marine, Sulfate-Reducing, Filamentous Desulfonema limicola and Desulfonema magnum.</title>
        <authorList>
            <person name="Schnaars V."/>
            <person name="Wohlbrand L."/>
            <person name="Scheve S."/>
            <person name="Hinrichs C."/>
            <person name="Reinhardt R."/>
            <person name="Rabus R."/>
        </authorList>
    </citation>
    <scope>NUCLEOTIDE SEQUENCE</scope>
    <source>
        <strain evidence="9">5ac10</strain>
    </source>
</reference>
<feature type="binding site" evidence="7">
    <location>
        <position position="134"/>
    </location>
    <ligand>
        <name>NAD(+)</name>
        <dbReference type="ChEBI" id="CHEBI:57540"/>
    </ligand>
</feature>
<sequence>MKQRLKYIILFILFLPAGVLSLDHDNAEKKIKYLSTEIARHNYLYYVLGQPEISNQEYDRLYNELVRLEKRFPGLVLPDSPTHRAGSKLENIFPLVSHPLPMLSLDKSYTVSDLVSWAVNIQEITKKKIFFMAEEKIDGTAIELFYENGVLVKAATRGDGQSGYDITANARTIKTLPLKLDKPVSIIVRGEVFIRKSRIKNSGNEEDYDTGSLRNMAAGALRKHCSRETAKIPLDLFIFEAVSGVPGKDMDHGKILEWLKNLGFPINSHNQIINHIKDIAGFIDKTAVNRDILDYEIDGIVLKVLDRKIRNRLGNTSRFPRWAMAFKFESLQAVTNLENIIVQISRLGRATPVAILKPVKIGNSIISRASLNNQDYINDLGLGIGDKIRLVRKGDVIPVIEDVLEKNSSSTWIMPVNCPFCNTRLENIGEHVFCPNYDCYEQVLGRLVWFAQKMKIKYLGPALIKSLIKQNKIHNPEDFYSLSSDDLKHLKGFGSHKIQQFKTSLEKSKDHPFETIILALGIQGLGRHNIMILKNAGYNSADMIISSDMEKLAEIKGIGRETARKIIKGFNPDIQKTIQALKKNGLRL</sequence>
<proteinExistence type="inferred from homology"/>
<evidence type="ECO:0000256" key="3">
    <source>
        <dbReference type="ARBA" id="ARBA00022763"/>
    </source>
</evidence>
<evidence type="ECO:0000256" key="5">
    <source>
        <dbReference type="ARBA" id="ARBA00023204"/>
    </source>
</evidence>
<evidence type="ECO:0000256" key="4">
    <source>
        <dbReference type="ARBA" id="ARBA00023027"/>
    </source>
</evidence>
<dbReference type="HAMAP" id="MF_01588">
    <property type="entry name" value="DNA_ligase_A"/>
    <property type="match status" value="1"/>
</dbReference>
<dbReference type="EC" id="6.5.1.2" evidence="7"/>
<dbReference type="NCBIfam" id="NF005932">
    <property type="entry name" value="PRK07956.1"/>
    <property type="match status" value="1"/>
</dbReference>
<comment type="cofactor">
    <cofactor evidence="7">
        <name>Mg(2+)</name>
        <dbReference type="ChEBI" id="CHEBI:18420"/>
    </cofactor>
    <cofactor evidence="7">
        <name>Mn(2+)</name>
        <dbReference type="ChEBI" id="CHEBI:29035"/>
    </cofactor>
</comment>
<dbReference type="GO" id="GO:0006281">
    <property type="term" value="P:DNA repair"/>
    <property type="evidence" value="ECO:0007669"/>
    <property type="project" value="UniProtKB-KW"/>
</dbReference>
<keyword evidence="7" id="KW-0464">Manganese</keyword>
<evidence type="ECO:0000313" key="10">
    <source>
        <dbReference type="Proteomes" id="UP000663720"/>
    </source>
</evidence>
<dbReference type="SMART" id="SM00532">
    <property type="entry name" value="LIGANc"/>
    <property type="match status" value="1"/>
</dbReference>